<dbReference type="PANTHER" id="PTHR28047:SF5">
    <property type="entry name" value="PROTEIN DCG1"/>
    <property type="match status" value="1"/>
</dbReference>
<dbReference type="SUPFAM" id="SSF53681">
    <property type="entry name" value="Aspartate/glutamate racemase"/>
    <property type="match status" value="1"/>
</dbReference>
<evidence type="ECO:0000313" key="3">
    <source>
        <dbReference type="Proteomes" id="UP000050342"/>
    </source>
</evidence>
<dbReference type="STRING" id="1563157.AQS70_03290"/>
<dbReference type="Pfam" id="PF01177">
    <property type="entry name" value="Asp_Glu_race"/>
    <property type="match status" value="1"/>
</dbReference>
<dbReference type="Proteomes" id="UP000050342">
    <property type="component" value="Unassembled WGS sequence"/>
</dbReference>
<dbReference type="GO" id="GO:0047661">
    <property type="term" value="F:amino-acid racemase activity"/>
    <property type="evidence" value="ECO:0007669"/>
    <property type="project" value="InterPro"/>
</dbReference>
<dbReference type="InterPro" id="IPR015942">
    <property type="entry name" value="Asp/Glu/hydantoin_racemase"/>
</dbReference>
<evidence type="ECO:0000256" key="1">
    <source>
        <dbReference type="ARBA" id="ARBA00038414"/>
    </source>
</evidence>
<dbReference type="EMBL" id="LLWH01000187">
    <property type="protein sequence ID" value="KQB52735.1"/>
    <property type="molecule type" value="Genomic_DNA"/>
</dbReference>
<comment type="caution">
    <text evidence="2">The sequence shown here is derived from an EMBL/GenBank/DDBJ whole genome shotgun (WGS) entry which is preliminary data.</text>
</comment>
<evidence type="ECO:0000313" key="2">
    <source>
        <dbReference type="EMBL" id="KQB52735.1"/>
    </source>
</evidence>
<organism evidence="2 3">
    <name type="scientific">Pseudomonas endophytica</name>
    <dbReference type="NCBI Taxonomy" id="1563157"/>
    <lineage>
        <taxon>Bacteria</taxon>
        <taxon>Pseudomonadati</taxon>
        <taxon>Pseudomonadota</taxon>
        <taxon>Gammaproteobacteria</taxon>
        <taxon>Pseudomonadales</taxon>
        <taxon>Pseudomonadaceae</taxon>
        <taxon>Pseudomonas</taxon>
    </lineage>
</organism>
<comment type="similarity">
    <text evidence="1">Belongs to the HyuE racemase family.</text>
</comment>
<dbReference type="InterPro" id="IPR053714">
    <property type="entry name" value="Iso_Racemase_Enz_sf"/>
</dbReference>
<protein>
    <submittedName>
        <fullName evidence="2">Hydantoin racemase</fullName>
    </submittedName>
</protein>
<dbReference type="AlphaFoldDB" id="A0A0Q0YUG6"/>
<gene>
    <name evidence="2" type="ORF">AQS70_03290</name>
</gene>
<sequence>MNTPTPNTQPHDDPVRVRWLNPIGHSTYDAPISELLHAIKLPSTRIEVVSLAMSASPTHLEYRTYEALTYAPIVRIARDSALHNIDALVLGCFYDPALEDAREISGRTVVIGPCQASLQVAANLANRFSIIVGRNKWMEQMHARVRAYGAQAGLASMRPLGMGVDEFQRDHALTRRKIIEQARLAVEEDGAEAIILGCTLEFGFFEEVQAQIGVPVIDPVVAAFKVAEAAAGMKRRFGWSPSRVGSCEPPSEAEIQAFGLFQEPVPIGNRISTQTGRQPL</sequence>
<dbReference type="InterPro" id="IPR001920">
    <property type="entry name" value="Asp/Glu_race"/>
</dbReference>
<dbReference type="OrthoDB" id="9791723at2"/>
<keyword evidence="3" id="KW-1185">Reference proteome</keyword>
<reference evidence="2 3" key="1">
    <citation type="submission" date="2015-10" db="EMBL/GenBank/DDBJ databases">
        <title>Pseudomonas helleri sp. nov. and Pseudomonas weihenstephanensis sp. nov., isolated from raw cows milk.</title>
        <authorList>
            <person name="Von Neubeck M."/>
            <person name="Huptas C."/>
            <person name="Wenning M."/>
            <person name="Scherer S."/>
        </authorList>
    </citation>
    <scope>NUCLEOTIDE SEQUENCE [LARGE SCALE GENOMIC DNA]</scope>
    <source>
        <strain evidence="2 3">BSTT44</strain>
    </source>
</reference>
<dbReference type="InterPro" id="IPR052186">
    <property type="entry name" value="Hydantoin_racemase-like"/>
</dbReference>
<proteinExistence type="inferred from homology"/>
<accession>A0A0Q0YUG6</accession>
<name>A0A0Q0YUG6_9PSED</name>
<dbReference type="PANTHER" id="PTHR28047">
    <property type="entry name" value="PROTEIN DCG1"/>
    <property type="match status" value="1"/>
</dbReference>
<dbReference type="RefSeq" id="WP_055103815.1">
    <property type="nucleotide sequence ID" value="NZ_LLWH01000187.1"/>
</dbReference>
<dbReference type="Gene3D" id="3.40.50.12500">
    <property type="match status" value="1"/>
</dbReference>